<evidence type="ECO:0000256" key="9">
    <source>
        <dbReference type="SAM" id="SignalP"/>
    </source>
</evidence>
<name>A0A098LFL4_9BACT</name>
<dbReference type="PANTHER" id="PTHR30026">
    <property type="entry name" value="OUTER MEMBRANE PROTEIN TOLC"/>
    <property type="match status" value="1"/>
</dbReference>
<evidence type="ECO:0000313" key="11">
    <source>
        <dbReference type="Proteomes" id="UP000030185"/>
    </source>
</evidence>
<feature type="signal peptide" evidence="9">
    <location>
        <begin position="1"/>
        <end position="20"/>
    </location>
</feature>
<dbReference type="STRING" id="153721.MYP_2980"/>
<evidence type="ECO:0000256" key="5">
    <source>
        <dbReference type="ARBA" id="ARBA00022692"/>
    </source>
</evidence>
<dbReference type="GO" id="GO:0015562">
    <property type="term" value="F:efflux transmembrane transporter activity"/>
    <property type="evidence" value="ECO:0007669"/>
    <property type="project" value="InterPro"/>
</dbReference>
<dbReference type="GO" id="GO:0015288">
    <property type="term" value="F:porin activity"/>
    <property type="evidence" value="ECO:0007669"/>
    <property type="project" value="TreeGrafter"/>
</dbReference>
<dbReference type="PANTHER" id="PTHR30026:SF20">
    <property type="entry name" value="OUTER MEMBRANE PROTEIN TOLC"/>
    <property type="match status" value="1"/>
</dbReference>
<evidence type="ECO:0000256" key="6">
    <source>
        <dbReference type="ARBA" id="ARBA00023136"/>
    </source>
</evidence>
<keyword evidence="7" id="KW-0998">Cell outer membrane</keyword>
<keyword evidence="8" id="KW-0175">Coiled coil</keyword>
<feature type="chain" id="PRO_5001937107" evidence="9">
    <location>
        <begin position="21"/>
        <end position="443"/>
    </location>
</feature>
<accession>A0A098LFL4</accession>
<dbReference type="InterPro" id="IPR051906">
    <property type="entry name" value="TolC-like"/>
</dbReference>
<keyword evidence="5" id="KW-0812">Transmembrane</keyword>
<comment type="subcellular location">
    <subcellularLocation>
        <location evidence="1">Cell outer membrane</location>
    </subcellularLocation>
</comment>
<feature type="coiled-coil region" evidence="8">
    <location>
        <begin position="331"/>
        <end position="390"/>
    </location>
</feature>
<dbReference type="AlphaFoldDB" id="A0A098LFL4"/>
<dbReference type="Proteomes" id="UP000030185">
    <property type="component" value="Unassembled WGS sequence"/>
</dbReference>
<dbReference type="Pfam" id="PF02321">
    <property type="entry name" value="OEP"/>
    <property type="match status" value="2"/>
</dbReference>
<protein>
    <submittedName>
        <fullName evidence="10">Outer membrane efflux protein</fullName>
    </submittedName>
</protein>
<dbReference type="RefSeq" id="WP_045464570.1">
    <property type="nucleotide sequence ID" value="NZ_BBLT01000005.1"/>
</dbReference>
<evidence type="ECO:0000256" key="3">
    <source>
        <dbReference type="ARBA" id="ARBA00022448"/>
    </source>
</evidence>
<dbReference type="InterPro" id="IPR003423">
    <property type="entry name" value="OMP_efflux"/>
</dbReference>
<dbReference type="eggNOG" id="COG1538">
    <property type="taxonomic scope" value="Bacteria"/>
</dbReference>
<keyword evidence="11" id="KW-1185">Reference proteome</keyword>
<evidence type="ECO:0000256" key="1">
    <source>
        <dbReference type="ARBA" id="ARBA00004442"/>
    </source>
</evidence>
<evidence type="ECO:0000256" key="4">
    <source>
        <dbReference type="ARBA" id="ARBA00022452"/>
    </source>
</evidence>
<evidence type="ECO:0000256" key="7">
    <source>
        <dbReference type="ARBA" id="ARBA00023237"/>
    </source>
</evidence>
<dbReference type="EMBL" id="BBLT01000005">
    <property type="protein sequence ID" value="GAL85751.1"/>
    <property type="molecule type" value="Genomic_DNA"/>
</dbReference>
<evidence type="ECO:0000256" key="2">
    <source>
        <dbReference type="ARBA" id="ARBA00007613"/>
    </source>
</evidence>
<evidence type="ECO:0000256" key="8">
    <source>
        <dbReference type="SAM" id="Coils"/>
    </source>
</evidence>
<dbReference type="SUPFAM" id="SSF56954">
    <property type="entry name" value="Outer membrane efflux proteins (OEP)"/>
    <property type="match status" value="1"/>
</dbReference>
<dbReference type="GO" id="GO:1990281">
    <property type="term" value="C:efflux pump complex"/>
    <property type="evidence" value="ECO:0007669"/>
    <property type="project" value="TreeGrafter"/>
</dbReference>
<gene>
    <name evidence="10" type="ORF">MYP_2980</name>
</gene>
<dbReference type="Gene3D" id="1.20.1600.10">
    <property type="entry name" value="Outer membrane efflux proteins (OEP)"/>
    <property type="match status" value="1"/>
</dbReference>
<sequence length="443" mass="49723">MTKKISIAVLLLLTTSFAWAQTELSLKDAVNYALEYKSEAVKSKLDIQNSSYLIDEARANALPQINANGGLTYNPILQQTALSMGGETMVIKMGRPWQSTAALQLNQQLFNMSVFQGLKAAKSTREFYQINAELTDEQIVEKVANSYYEVFKTRSQIKTIDQTIQNTTRVRDVIESLTKSGLAKKIDLDRINVSLNNLKSGRLQLQNAVKLQENSLKFLIGMDISTDINLSENDFNAPKMLYSKEDLTVNKRTEIKLLEKQGDLLRLNKKVTQARSYPTLSLSANYGYFGLGSNFPYFAGNDPNVYWSKFSSVGLNLSIPIFNGFSNRSKVQQAEIEIKKFEADLKDTKLALSLAIENAFTQINNAQIALDNQESNLSLAKQVLENIENNYKNGLASLTDLLDAETSYSDAQNNYTNAIMDYKLAEIQLIKARGELKSYYTTE</sequence>
<dbReference type="OrthoDB" id="1674454at2"/>
<keyword evidence="6" id="KW-0472">Membrane</keyword>
<proteinExistence type="inferred from homology"/>
<evidence type="ECO:0000313" key="10">
    <source>
        <dbReference type="EMBL" id="GAL85751.1"/>
    </source>
</evidence>
<comment type="caution">
    <text evidence="10">The sequence shown here is derived from an EMBL/GenBank/DDBJ whole genome shotgun (WGS) entry which is preliminary data.</text>
</comment>
<comment type="similarity">
    <text evidence="2">Belongs to the outer membrane factor (OMF) (TC 1.B.17) family.</text>
</comment>
<keyword evidence="4" id="KW-1134">Transmembrane beta strand</keyword>
<keyword evidence="9" id="KW-0732">Signal</keyword>
<organism evidence="10 11">
    <name type="scientific">Sporocytophaga myxococcoides</name>
    <dbReference type="NCBI Taxonomy" id="153721"/>
    <lineage>
        <taxon>Bacteria</taxon>
        <taxon>Pseudomonadati</taxon>
        <taxon>Bacteroidota</taxon>
        <taxon>Cytophagia</taxon>
        <taxon>Cytophagales</taxon>
        <taxon>Cytophagaceae</taxon>
        <taxon>Sporocytophaga</taxon>
    </lineage>
</organism>
<reference evidence="10 11" key="1">
    <citation type="submission" date="2014-09" db="EMBL/GenBank/DDBJ databases">
        <title>Sporocytophaga myxococcoides PG-01 genome sequencing.</title>
        <authorList>
            <person name="Liu L."/>
            <person name="Gao P.J."/>
            <person name="Chen G.J."/>
            <person name="Wang L.S."/>
        </authorList>
    </citation>
    <scope>NUCLEOTIDE SEQUENCE [LARGE SCALE GENOMIC DNA]</scope>
    <source>
        <strain evidence="10 11">PG-01</strain>
    </source>
</reference>
<dbReference type="GO" id="GO:0009279">
    <property type="term" value="C:cell outer membrane"/>
    <property type="evidence" value="ECO:0007669"/>
    <property type="project" value="UniProtKB-SubCell"/>
</dbReference>
<keyword evidence="3" id="KW-0813">Transport</keyword>